<dbReference type="InterPro" id="IPR041489">
    <property type="entry name" value="PDZ_6"/>
</dbReference>
<keyword evidence="1 4" id="KW-0645">Protease</keyword>
<sequence length="431" mass="45846">MRILPQTILLLVLPMWLFMVPQASKAMVLMRPAIEATFVIRSDDLEERLLGSGFRFLRPGLAVTNAHVVGSAGTVLIVDVHGNREVATVVARDTVRDIAILRVSPSDTYILPPEGEATELGQVVYAIGAPYGVDFSLSRGIVSAMERQIEANVPVRMIQHDAAVNPGSSGGPLLDFSGHLIGMNSQIADGFRNFIGIAYAIPTETLVAAVARLEGGGDIDLPRLGLRTRPIDPKIAAALGLETREGILVDSVEAGSLAASAGVQPGDILRAVNGQPIMRVGDLAFALEAVVGQGGFDLLVIRGGAHVELRVRTATDTPTTPVRSGEPAKRTEYRFDETGMQIGADGVIEDVTELSLAHYEGLQAGDRILAVNGAGVTNTTFEQVRITRPVLLLVRVSDGSTKHIVLDPWARPGRMRPVSGANVLDEAVVLF</sequence>
<keyword evidence="2" id="KW-0378">Hydrolase</keyword>
<dbReference type="EMBL" id="PYGJ01000007">
    <property type="protein sequence ID" value="PSL19191.1"/>
    <property type="molecule type" value="Genomic_DNA"/>
</dbReference>
<gene>
    <name evidence="4" type="ORF">CLV88_107134</name>
</gene>
<dbReference type="Gene3D" id="2.40.10.120">
    <property type="match status" value="1"/>
</dbReference>
<dbReference type="Pfam" id="PF13365">
    <property type="entry name" value="Trypsin_2"/>
    <property type="match status" value="1"/>
</dbReference>
<evidence type="ECO:0000259" key="3">
    <source>
        <dbReference type="PROSITE" id="PS50106"/>
    </source>
</evidence>
<dbReference type="PANTHER" id="PTHR43343">
    <property type="entry name" value="PEPTIDASE S12"/>
    <property type="match status" value="1"/>
</dbReference>
<evidence type="ECO:0000256" key="2">
    <source>
        <dbReference type="ARBA" id="ARBA00022801"/>
    </source>
</evidence>
<dbReference type="InterPro" id="IPR001940">
    <property type="entry name" value="Peptidase_S1C"/>
</dbReference>
<organism evidence="4 5">
    <name type="scientific">Shimia abyssi</name>
    <dbReference type="NCBI Taxonomy" id="1662395"/>
    <lineage>
        <taxon>Bacteria</taxon>
        <taxon>Pseudomonadati</taxon>
        <taxon>Pseudomonadota</taxon>
        <taxon>Alphaproteobacteria</taxon>
        <taxon>Rhodobacterales</taxon>
        <taxon>Roseobacteraceae</taxon>
    </lineage>
</organism>
<dbReference type="InterPro" id="IPR036034">
    <property type="entry name" value="PDZ_sf"/>
</dbReference>
<evidence type="ECO:0000313" key="4">
    <source>
        <dbReference type="EMBL" id="PSL19191.1"/>
    </source>
</evidence>
<proteinExistence type="predicted"/>
<protein>
    <submittedName>
        <fullName evidence="4">S1-C subfamily serine protease</fullName>
    </submittedName>
</protein>
<evidence type="ECO:0000313" key="5">
    <source>
        <dbReference type="Proteomes" id="UP000240418"/>
    </source>
</evidence>
<reference evidence="4 5" key="1">
    <citation type="submission" date="2018-03" db="EMBL/GenBank/DDBJ databases">
        <title>Genomic Encyclopedia of Archaeal and Bacterial Type Strains, Phase II (KMG-II): from individual species to whole genera.</title>
        <authorList>
            <person name="Goeker M."/>
        </authorList>
    </citation>
    <scope>NUCLEOTIDE SEQUENCE [LARGE SCALE GENOMIC DNA]</scope>
    <source>
        <strain evidence="4 5">DSM 100673</strain>
    </source>
</reference>
<dbReference type="InterPro" id="IPR001478">
    <property type="entry name" value="PDZ"/>
</dbReference>
<dbReference type="GO" id="GO:0004252">
    <property type="term" value="F:serine-type endopeptidase activity"/>
    <property type="evidence" value="ECO:0007669"/>
    <property type="project" value="InterPro"/>
</dbReference>
<comment type="caution">
    <text evidence="4">The sequence shown here is derived from an EMBL/GenBank/DDBJ whole genome shotgun (WGS) entry which is preliminary data.</text>
</comment>
<dbReference type="PROSITE" id="PS50106">
    <property type="entry name" value="PDZ"/>
    <property type="match status" value="2"/>
</dbReference>
<dbReference type="PANTHER" id="PTHR43343:SF3">
    <property type="entry name" value="PROTEASE DO-LIKE 8, CHLOROPLASTIC"/>
    <property type="match status" value="1"/>
</dbReference>
<dbReference type="AlphaFoldDB" id="A0A2P8FBS3"/>
<keyword evidence="5" id="KW-1185">Reference proteome</keyword>
<feature type="domain" description="PDZ" evidence="3">
    <location>
        <begin position="339"/>
        <end position="384"/>
    </location>
</feature>
<dbReference type="SUPFAM" id="SSF50494">
    <property type="entry name" value="Trypsin-like serine proteases"/>
    <property type="match status" value="1"/>
</dbReference>
<dbReference type="SMART" id="SM00228">
    <property type="entry name" value="PDZ"/>
    <property type="match status" value="2"/>
</dbReference>
<accession>A0A2P8FBS3</accession>
<dbReference type="Proteomes" id="UP000240418">
    <property type="component" value="Unassembled WGS sequence"/>
</dbReference>
<dbReference type="GO" id="GO:0006508">
    <property type="term" value="P:proteolysis"/>
    <property type="evidence" value="ECO:0007669"/>
    <property type="project" value="UniProtKB-KW"/>
</dbReference>
<feature type="domain" description="PDZ" evidence="3">
    <location>
        <begin position="218"/>
        <end position="277"/>
    </location>
</feature>
<evidence type="ECO:0000256" key="1">
    <source>
        <dbReference type="ARBA" id="ARBA00022670"/>
    </source>
</evidence>
<dbReference type="Gene3D" id="2.30.42.10">
    <property type="match status" value="2"/>
</dbReference>
<dbReference type="OrthoDB" id="9758917at2"/>
<dbReference type="Pfam" id="PF00595">
    <property type="entry name" value="PDZ"/>
    <property type="match status" value="1"/>
</dbReference>
<dbReference type="RefSeq" id="WP_106608802.1">
    <property type="nucleotide sequence ID" value="NZ_PYGJ01000007.1"/>
</dbReference>
<name>A0A2P8FBS3_9RHOB</name>
<dbReference type="InterPro" id="IPR009003">
    <property type="entry name" value="Peptidase_S1_PA"/>
</dbReference>
<dbReference type="PRINTS" id="PR00834">
    <property type="entry name" value="PROTEASES2C"/>
</dbReference>
<dbReference type="SUPFAM" id="SSF50156">
    <property type="entry name" value="PDZ domain-like"/>
    <property type="match status" value="2"/>
</dbReference>
<dbReference type="Pfam" id="PF17820">
    <property type="entry name" value="PDZ_6"/>
    <property type="match status" value="1"/>
</dbReference>
<dbReference type="InterPro" id="IPR051201">
    <property type="entry name" value="Chloro_Bact_Ser_Proteases"/>
</dbReference>